<accession>A0AAW7XJR2</accession>
<dbReference type="EMBL" id="JAUOPG010000004">
    <property type="protein sequence ID" value="MDO6453514.1"/>
    <property type="molecule type" value="Genomic_DNA"/>
</dbReference>
<protein>
    <recommendedName>
        <fullName evidence="3">ABM domain-containing protein</fullName>
    </recommendedName>
</protein>
<dbReference type="InterPro" id="IPR011008">
    <property type="entry name" value="Dimeric_a/b-barrel"/>
</dbReference>
<evidence type="ECO:0008006" key="3">
    <source>
        <dbReference type="Google" id="ProtNLM"/>
    </source>
</evidence>
<proteinExistence type="predicted"/>
<comment type="caution">
    <text evidence="1">The sequence shown here is derived from an EMBL/GenBank/DDBJ whole genome shotgun (WGS) entry which is preliminary data.</text>
</comment>
<dbReference type="RefSeq" id="WP_303496220.1">
    <property type="nucleotide sequence ID" value="NZ_JAUOPG010000004.1"/>
</dbReference>
<evidence type="ECO:0000313" key="1">
    <source>
        <dbReference type="EMBL" id="MDO6453514.1"/>
    </source>
</evidence>
<gene>
    <name evidence="1" type="ORF">Q4490_08050</name>
</gene>
<organism evidence="1 2">
    <name type="scientific">Neptunomonas phycophila</name>
    <dbReference type="NCBI Taxonomy" id="1572645"/>
    <lineage>
        <taxon>Bacteria</taxon>
        <taxon>Pseudomonadati</taxon>
        <taxon>Pseudomonadota</taxon>
        <taxon>Gammaproteobacteria</taxon>
        <taxon>Oceanospirillales</taxon>
        <taxon>Oceanospirillaceae</taxon>
        <taxon>Neptunomonas</taxon>
    </lineage>
</organism>
<dbReference type="AlphaFoldDB" id="A0AAW7XJR2"/>
<name>A0AAW7XJR2_9GAMM</name>
<sequence>MTTVVEIVKFTTHADVSDEQVLASCEKVDVFLAAQPGFLYRSLAKDNGRAWVDIAYWENMSLAQKASSDFMDSEAGKEMIALIDMDTCDMKHLETRNILVGYDG</sequence>
<reference evidence="1" key="1">
    <citation type="submission" date="2023-07" db="EMBL/GenBank/DDBJ databases">
        <title>Genome content predicts the carbon catabolic preferences of heterotrophic bacteria.</title>
        <authorList>
            <person name="Gralka M."/>
        </authorList>
    </citation>
    <scope>NUCLEOTIDE SEQUENCE</scope>
    <source>
        <strain evidence="1">I2M16</strain>
    </source>
</reference>
<dbReference type="Proteomes" id="UP001169862">
    <property type="component" value="Unassembled WGS sequence"/>
</dbReference>
<dbReference type="SUPFAM" id="SSF54909">
    <property type="entry name" value="Dimeric alpha+beta barrel"/>
    <property type="match status" value="1"/>
</dbReference>
<evidence type="ECO:0000313" key="2">
    <source>
        <dbReference type="Proteomes" id="UP001169862"/>
    </source>
</evidence>